<dbReference type="GO" id="GO:0015171">
    <property type="term" value="F:amino acid transmembrane transporter activity"/>
    <property type="evidence" value="ECO:0007669"/>
    <property type="project" value="TreeGrafter"/>
</dbReference>
<feature type="transmembrane region" description="Helical" evidence="6">
    <location>
        <begin position="297"/>
        <end position="321"/>
    </location>
</feature>
<feature type="transmembrane region" description="Helical" evidence="6">
    <location>
        <begin position="174"/>
        <end position="193"/>
    </location>
</feature>
<dbReference type="AlphaFoldDB" id="A0A511FHG6"/>
<evidence type="ECO:0000313" key="7">
    <source>
        <dbReference type="EMBL" id="GEL48705.1"/>
    </source>
</evidence>
<feature type="transmembrane region" description="Helical" evidence="6">
    <location>
        <begin position="452"/>
        <end position="471"/>
    </location>
</feature>
<accession>A0A511FHG6</accession>
<evidence type="ECO:0000256" key="1">
    <source>
        <dbReference type="ARBA" id="ARBA00004141"/>
    </source>
</evidence>
<evidence type="ECO:0000256" key="4">
    <source>
        <dbReference type="ARBA" id="ARBA00022989"/>
    </source>
</evidence>
<proteinExistence type="predicted"/>
<dbReference type="Proteomes" id="UP000321723">
    <property type="component" value="Unassembled WGS sequence"/>
</dbReference>
<feature type="transmembrane region" description="Helical" evidence="6">
    <location>
        <begin position="255"/>
        <end position="276"/>
    </location>
</feature>
<name>A0A511FHG6_9CELL</name>
<evidence type="ECO:0000256" key="3">
    <source>
        <dbReference type="ARBA" id="ARBA00022692"/>
    </source>
</evidence>
<comment type="caution">
    <text evidence="7">The sequence shown here is derived from an EMBL/GenBank/DDBJ whole genome shotgun (WGS) entry which is preliminary data.</text>
</comment>
<dbReference type="EMBL" id="BJVQ01000100">
    <property type="protein sequence ID" value="GEL48705.1"/>
    <property type="molecule type" value="Genomic_DNA"/>
</dbReference>
<dbReference type="InterPro" id="IPR002293">
    <property type="entry name" value="AA/rel_permease1"/>
</dbReference>
<feature type="transmembrane region" description="Helical" evidence="6">
    <location>
        <begin position="477"/>
        <end position="495"/>
    </location>
</feature>
<evidence type="ECO:0000256" key="5">
    <source>
        <dbReference type="ARBA" id="ARBA00023136"/>
    </source>
</evidence>
<comment type="subcellular location">
    <subcellularLocation>
        <location evidence="1">Membrane</location>
        <topology evidence="1">Multi-pass membrane protein</topology>
    </subcellularLocation>
</comment>
<feature type="transmembrane region" description="Helical" evidence="6">
    <location>
        <begin position="347"/>
        <end position="372"/>
    </location>
</feature>
<dbReference type="Pfam" id="PF13520">
    <property type="entry name" value="AA_permease_2"/>
    <property type="match status" value="1"/>
</dbReference>
<keyword evidence="4 6" id="KW-1133">Transmembrane helix</keyword>
<evidence type="ECO:0000256" key="6">
    <source>
        <dbReference type="SAM" id="Phobius"/>
    </source>
</evidence>
<evidence type="ECO:0000313" key="8">
    <source>
        <dbReference type="Proteomes" id="UP000321723"/>
    </source>
</evidence>
<evidence type="ECO:0000256" key="2">
    <source>
        <dbReference type="ARBA" id="ARBA00022448"/>
    </source>
</evidence>
<dbReference type="GO" id="GO:0016020">
    <property type="term" value="C:membrane"/>
    <property type="evidence" value="ECO:0007669"/>
    <property type="project" value="UniProtKB-SubCell"/>
</dbReference>
<dbReference type="PANTHER" id="PTHR43243:SF4">
    <property type="entry name" value="CATIONIC AMINO ACID TRANSPORTER 4"/>
    <property type="match status" value="1"/>
</dbReference>
<feature type="transmembrane region" description="Helical" evidence="6">
    <location>
        <begin position="79"/>
        <end position="101"/>
    </location>
</feature>
<organism evidence="7 8">
    <name type="scientific">Cellulomonas hominis</name>
    <dbReference type="NCBI Taxonomy" id="156981"/>
    <lineage>
        <taxon>Bacteria</taxon>
        <taxon>Bacillati</taxon>
        <taxon>Actinomycetota</taxon>
        <taxon>Actinomycetes</taxon>
        <taxon>Micrococcales</taxon>
        <taxon>Cellulomonadaceae</taxon>
        <taxon>Cellulomonas</taxon>
    </lineage>
</organism>
<dbReference type="PANTHER" id="PTHR43243">
    <property type="entry name" value="INNER MEMBRANE TRANSPORTER YGJI-RELATED"/>
    <property type="match status" value="1"/>
</dbReference>
<keyword evidence="3 6" id="KW-0812">Transmembrane</keyword>
<keyword evidence="2" id="KW-0813">Transport</keyword>
<sequence length="521" mass="55323">MLARHNVVDRGSPPVSITNRSVLRRKSVEESLASVDDPERSLRRDLTAWDLAVLGVAVAVGAGIFSVGATAAANYAGPSVIVSFLIASIVCALAIMCYAEFASTLPVAGSAYTFSYATAGELVAWIIGWDLILEMLLAAAVIAKFWGVYLSDAFGLFGVDLPTTLHLGPVDLEWGPVLVVGVFTTLLAVGTKLSTRVNSVFTIIKVGITLFVIVVGFFYVRADNYTPFIPPSQPAESDSGLHQSLFAFLSGLEPTTYGVVGILSGAALVFFAFIGFDVVATTAEETKNPQRAVPRGILGGLAIVTVLYILVTVVVTGMVSYTDLAASDSPSLTTAFVLVGADWAGKVISIGILVGLTSVIMVLLLGLTRIVFSMSRDGLLPRGISRTSPRYKTPVRLQVGTGVVVALIAGLSQVELLEEMINIGTLSAFVLVSFGIPILRRTRPDLTRGFRVPWSPALPIISGVACLWLMSNLTTLTWLRFAAWLALGLIIYAVYSYRHSRVGKGETPDPMDDLPAPAGGH</sequence>
<dbReference type="Gene3D" id="1.20.1740.10">
    <property type="entry name" value="Amino acid/polyamine transporter I"/>
    <property type="match status" value="1"/>
</dbReference>
<keyword evidence="5 6" id="KW-0472">Membrane</keyword>
<feature type="transmembrane region" description="Helical" evidence="6">
    <location>
        <begin position="393"/>
        <end position="414"/>
    </location>
</feature>
<feature type="transmembrane region" description="Helical" evidence="6">
    <location>
        <begin position="51"/>
        <end position="73"/>
    </location>
</feature>
<protein>
    <submittedName>
        <fullName evidence="7">Amino acid permease</fullName>
    </submittedName>
</protein>
<reference evidence="7 8" key="1">
    <citation type="submission" date="2019-07" db="EMBL/GenBank/DDBJ databases">
        <title>Whole genome shotgun sequence of Cellulomonas hominis NBRC 16055.</title>
        <authorList>
            <person name="Hosoyama A."/>
            <person name="Uohara A."/>
            <person name="Ohji S."/>
            <person name="Ichikawa N."/>
        </authorList>
    </citation>
    <scope>NUCLEOTIDE SEQUENCE [LARGE SCALE GENOMIC DNA]</scope>
    <source>
        <strain evidence="7 8">NBRC 16055</strain>
    </source>
</reference>
<gene>
    <name evidence="7" type="ORF">CHO01_38210</name>
</gene>
<keyword evidence="8" id="KW-1185">Reference proteome</keyword>
<feature type="transmembrane region" description="Helical" evidence="6">
    <location>
        <begin position="200"/>
        <end position="220"/>
    </location>
</feature>
<feature type="transmembrane region" description="Helical" evidence="6">
    <location>
        <begin position="420"/>
        <end position="440"/>
    </location>
</feature>
<dbReference type="OrthoDB" id="9762947at2"/>
<dbReference type="PIRSF" id="PIRSF006060">
    <property type="entry name" value="AA_transporter"/>
    <property type="match status" value="1"/>
</dbReference>